<dbReference type="eggNOG" id="COG3707">
    <property type="taxonomic scope" value="Bacteria"/>
</dbReference>
<dbReference type="KEGG" id="mor:MOC_3826"/>
<dbReference type="InterPro" id="IPR036388">
    <property type="entry name" value="WH-like_DNA-bd_sf"/>
</dbReference>
<sequence>MTNPRLIQNFSGAQALLIAPPGTATDVLAGTLLKLGLTVASVVPAGEAPWLDFESLDPERHIVIVDGDLPLPGIAASAVSDLPPVPVVGLVGAEAPSRLKGLLQLGATGLLRKPIHGASVYAALFLAVNEHNRRRVLEERLARHEERRRGRRHVVKAILRLMQEHGLDDDAAYEALRREAMRARQPLEAYCETLIRARPSPVAPTVAPRLARS</sequence>
<dbReference type="InterPro" id="IPR049021">
    <property type="entry name" value="AmiR_N"/>
</dbReference>
<keyword evidence="3" id="KW-1185">Reference proteome</keyword>
<gene>
    <name evidence="2" type="ORF">MOC_3826</name>
</gene>
<dbReference type="InterPro" id="IPR011006">
    <property type="entry name" value="CheY-like_superfamily"/>
</dbReference>
<dbReference type="STRING" id="693986.MOC_3826"/>
<dbReference type="EMBL" id="CP003811">
    <property type="protein sequence ID" value="AIQ91581.1"/>
    <property type="molecule type" value="Genomic_DNA"/>
</dbReference>
<dbReference type="SMART" id="SM01012">
    <property type="entry name" value="ANTAR"/>
    <property type="match status" value="1"/>
</dbReference>
<dbReference type="InterPro" id="IPR005561">
    <property type="entry name" value="ANTAR"/>
</dbReference>
<evidence type="ECO:0000259" key="1">
    <source>
        <dbReference type="PROSITE" id="PS50921"/>
    </source>
</evidence>
<dbReference type="HOGENOM" id="CLU_108803_0_0_5"/>
<dbReference type="Proteomes" id="UP000029492">
    <property type="component" value="Chromosome"/>
</dbReference>
<dbReference type="Gene3D" id="3.40.50.2300">
    <property type="match status" value="1"/>
</dbReference>
<evidence type="ECO:0000313" key="3">
    <source>
        <dbReference type="Proteomes" id="UP000029492"/>
    </source>
</evidence>
<protein>
    <submittedName>
        <fullName evidence="2">Response regulator receiver/ANTAR domain-containing protein</fullName>
    </submittedName>
</protein>
<dbReference type="GeneID" id="96603442"/>
<proteinExistence type="predicted"/>
<evidence type="ECO:0000313" key="2">
    <source>
        <dbReference type="EMBL" id="AIQ91581.1"/>
    </source>
</evidence>
<dbReference type="RefSeq" id="WP_043385772.1">
    <property type="nucleotide sequence ID" value="NZ_CP003811.1"/>
</dbReference>
<organism evidence="2 3">
    <name type="scientific">Methylobacterium oryzae CBMB20</name>
    <dbReference type="NCBI Taxonomy" id="693986"/>
    <lineage>
        <taxon>Bacteria</taxon>
        <taxon>Pseudomonadati</taxon>
        <taxon>Pseudomonadota</taxon>
        <taxon>Alphaproteobacteria</taxon>
        <taxon>Hyphomicrobiales</taxon>
        <taxon>Methylobacteriaceae</taxon>
        <taxon>Methylobacterium</taxon>
    </lineage>
</organism>
<dbReference type="Gene3D" id="1.10.10.10">
    <property type="entry name" value="Winged helix-like DNA-binding domain superfamily/Winged helix DNA-binding domain"/>
    <property type="match status" value="1"/>
</dbReference>
<dbReference type="GO" id="GO:0003723">
    <property type="term" value="F:RNA binding"/>
    <property type="evidence" value="ECO:0007669"/>
    <property type="project" value="InterPro"/>
</dbReference>
<feature type="domain" description="ANTAR" evidence="1">
    <location>
        <begin position="134"/>
        <end position="195"/>
    </location>
</feature>
<accession>A0A089NUH4</accession>
<reference evidence="2 3" key="1">
    <citation type="journal article" date="2014" name="PLoS ONE">
        <title>Genome Information of Methylobacterium oryzae, a Plant-Probiotic Methylotroph in the Phyllosphere.</title>
        <authorList>
            <person name="Kwak M.J."/>
            <person name="Jeong H."/>
            <person name="Madhaiyan M."/>
            <person name="Lee Y."/>
            <person name="Sa T.M."/>
            <person name="Oh T.K."/>
            <person name="Kim J.F."/>
        </authorList>
    </citation>
    <scope>NUCLEOTIDE SEQUENCE [LARGE SCALE GENOMIC DNA]</scope>
    <source>
        <strain evidence="2 3">CBMB20</strain>
    </source>
</reference>
<dbReference type="Pfam" id="PF03861">
    <property type="entry name" value="ANTAR"/>
    <property type="match status" value="1"/>
</dbReference>
<dbReference type="Pfam" id="PF21332">
    <property type="entry name" value="AmiR_N"/>
    <property type="match status" value="1"/>
</dbReference>
<dbReference type="PROSITE" id="PS50921">
    <property type="entry name" value="ANTAR"/>
    <property type="match status" value="1"/>
</dbReference>
<dbReference type="AlphaFoldDB" id="A0A089NUH4"/>
<dbReference type="SUPFAM" id="SSF52172">
    <property type="entry name" value="CheY-like"/>
    <property type="match status" value="1"/>
</dbReference>
<name>A0A089NUH4_9HYPH</name>